<dbReference type="Proteomes" id="UP000324832">
    <property type="component" value="Unassembled WGS sequence"/>
</dbReference>
<dbReference type="Gene3D" id="3.30.870.10">
    <property type="entry name" value="Endonuclease Chain A"/>
    <property type="match status" value="1"/>
</dbReference>
<organism evidence="3 4">
    <name type="scientific">Leptidea sinapis</name>
    <dbReference type="NCBI Taxonomy" id="189913"/>
    <lineage>
        <taxon>Eukaryota</taxon>
        <taxon>Metazoa</taxon>
        <taxon>Ecdysozoa</taxon>
        <taxon>Arthropoda</taxon>
        <taxon>Hexapoda</taxon>
        <taxon>Insecta</taxon>
        <taxon>Pterygota</taxon>
        <taxon>Neoptera</taxon>
        <taxon>Endopterygota</taxon>
        <taxon>Lepidoptera</taxon>
        <taxon>Glossata</taxon>
        <taxon>Ditrysia</taxon>
        <taxon>Papilionoidea</taxon>
        <taxon>Pieridae</taxon>
        <taxon>Dismorphiinae</taxon>
        <taxon>Leptidea</taxon>
    </lineage>
</organism>
<dbReference type="GO" id="GO:0005634">
    <property type="term" value="C:nucleus"/>
    <property type="evidence" value="ECO:0007669"/>
    <property type="project" value="InterPro"/>
</dbReference>
<proteinExistence type="predicted"/>
<protein>
    <recommendedName>
        <fullName evidence="2">PBZ-type domain-containing protein</fullName>
    </recommendedName>
</protein>
<dbReference type="Pfam" id="PF10283">
    <property type="entry name" value="zf-CCHH"/>
    <property type="match status" value="1"/>
</dbReference>
<keyword evidence="4" id="KW-1185">Reference proteome</keyword>
<evidence type="ECO:0000256" key="1">
    <source>
        <dbReference type="SAM" id="MobiDB-lite"/>
    </source>
</evidence>
<name>A0A5E4PM42_9NEOP</name>
<reference evidence="3 4" key="1">
    <citation type="submission" date="2017-07" db="EMBL/GenBank/DDBJ databases">
        <authorList>
            <person name="Talla V."/>
            <person name="Backstrom N."/>
        </authorList>
    </citation>
    <scope>NUCLEOTIDE SEQUENCE [LARGE SCALE GENOMIC DNA]</scope>
</reference>
<dbReference type="EMBL" id="FZQP02000067">
    <property type="protein sequence ID" value="VVC87047.1"/>
    <property type="molecule type" value="Genomic_DNA"/>
</dbReference>
<dbReference type="GO" id="GO:0006281">
    <property type="term" value="P:DNA repair"/>
    <property type="evidence" value="ECO:0007669"/>
    <property type="project" value="InterPro"/>
</dbReference>
<dbReference type="InterPro" id="IPR010347">
    <property type="entry name" value="Tdp1"/>
</dbReference>
<feature type="domain" description="PBZ-type" evidence="2">
    <location>
        <begin position="18"/>
        <end position="42"/>
    </location>
</feature>
<dbReference type="InterPro" id="IPR019406">
    <property type="entry name" value="APLF_PBZ"/>
</dbReference>
<gene>
    <name evidence="3" type="ORF">LSINAPIS_LOCUS756</name>
</gene>
<feature type="region of interest" description="Disordered" evidence="1">
    <location>
        <begin position="341"/>
        <end position="365"/>
    </location>
</feature>
<dbReference type="SUPFAM" id="SSF56024">
    <property type="entry name" value="Phospholipase D/nuclease"/>
    <property type="match status" value="1"/>
</dbReference>
<accession>A0A5E4PM42</accession>
<dbReference type="Pfam" id="PF06087">
    <property type="entry name" value="Tyr-DNA_phospho"/>
    <property type="match status" value="1"/>
</dbReference>
<evidence type="ECO:0000259" key="2">
    <source>
        <dbReference type="Pfam" id="PF10283"/>
    </source>
</evidence>
<sequence length="365" mass="41556">MNKRMNNAYNDQSQKRVKRECTYGEKCYRLNPAHFREFAHPHLEAILQKYSGDGDFEIPSELSLQRSMIVDQLTVMVEKKLYTPISDEREIKNETSNENANIANDEDTTVATSSKETVQTKIDAKQQTGDKCYVASARREKSPKMEAVRVVPPKGQMSEKHDRSAPFHIFYTTITDARETHSQPYSITLHEILDRSLGELQCSLQINFMVDASWLLAHYYFAGYSGKKLTILYGDDALDLRDINQKKPNQDDDTLLRGRLPEGSFPHYVQAWPAAVPGALPPTPPDLLHGASQALRLLAHQWGLTRAGSLLRQHCCLWLTGDFLHHFTKIKDHPQAERACVSRRAARRRPMESQTHAPRQGHAAH</sequence>
<evidence type="ECO:0000313" key="4">
    <source>
        <dbReference type="Proteomes" id="UP000324832"/>
    </source>
</evidence>
<evidence type="ECO:0000313" key="3">
    <source>
        <dbReference type="EMBL" id="VVC87047.1"/>
    </source>
</evidence>
<dbReference type="AlphaFoldDB" id="A0A5E4PM42"/>
<dbReference type="GO" id="GO:0008081">
    <property type="term" value="F:phosphoric diester hydrolase activity"/>
    <property type="evidence" value="ECO:0007669"/>
    <property type="project" value="InterPro"/>
</dbReference>